<keyword evidence="2" id="KW-0472">Membrane</keyword>
<feature type="transmembrane region" description="Helical" evidence="2">
    <location>
        <begin position="306"/>
        <end position="325"/>
    </location>
</feature>
<evidence type="ECO:0000256" key="1">
    <source>
        <dbReference type="SAM" id="MobiDB-lite"/>
    </source>
</evidence>
<feature type="transmembrane region" description="Helical" evidence="2">
    <location>
        <begin position="20"/>
        <end position="40"/>
    </location>
</feature>
<dbReference type="Gene3D" id="1.20.1250.20">
    <property type="entry name" value="MFS general substrate transporter like domains"/>
    <property type="match status" value="1"/>
</dbReference>
<evidence type="ECO:0000313" key="3">
    <source>
        <dbReference type="EMBL" id="MBP2401330.1"/>
    </source>
</evidence>
<dbReference type="GeneID" id="91567672"/>
<feature type="transmembrane region" description="Helical" evidence="2">
    <location>
        <begin position="331"/>
        <end position="352"/>
    </location>
</feature>
<dbReference type="PANTHER" id="PTHR23530:SF1">
    <property type="entry name" value="PERMEASE, MAJOR FACILITATOR SUPERFAMILY-RELATED"/>
    <property type="match status" value="1"/>
</dbReference>
<evidence type="ECO:0000256" key="2">
    <source>
        <dbReference type="SAM" id="Phobius"/>
    </source>
</evidence>
<dbReference type="Proteomes" id="UP001519291">
    <property type="component" value="Unassembled WGS sequence"/>
</dbReference>
<dbReference type="EMBL" id="JAGIOH010000001">
    <property type="protein sequence ID" value="MBP2401330.1"/>
    <property type="molecule type" value="Genomic_DNA"/>
</dbReference>
<reference evidence="3 4" key="1">
    <citation type="submission" date="2021-03" db="EMBL/GenBank/DDBJ databases">
        <title>Sequencing the genomes of 1000 actinobacteria strains.</title>
        <authorList>
            <person name="Klenk H.-P."/>
        </authorList>
    </citation>
    <scope>NUCLEOTIDE SEQUENCE [LARGE SCALE GENOMIC DNA]</scope>
    <source>
        <strain evidence="3 4">DSM 41480</strain>
    </source>
</reference>
<dbReference type="Pfam" id="PF07690">
    <property type="entry name" value="MFS_1"/>
    <property type="match status" value="1"/>
</dbReference>
<feature type="transmembrane region" description="Helical" evidence="2">
    <location>
        <begin position="52"/>
        <end position="74"/>
    </location>
</feature>
<dbReference type="InterPro" id="IPR011701">
    <property type="entry name" value="MFS"/>
</dbReference>
<accession>A0ABS4XYE2</accession>
<organism evidence="3 4">
    <name type="scientific">Streptomyces syringium</name>
    <dbReference type="NCBI Taxonomy" id="76729"/>
    <lineage>
        <taxon>Bacteria</taxon>
        <taxon>Bacillati</taxon>
        <taxon>Actinomycetota</taxon>
        <taxon>Actinomycetes</taxon>
        <taxon>Kitasatosporales</taxon>
        <taxon>Streptomycetaceae</taxon>
        <taxon>Streptomyces</taxon>
    </lineage>
</organism>
<dbReference type="RefSeq" id="WP_130880825.1">
    <property type="nucleotide sequence ID" value="NZ_JAGIOH010000001.1"/>
</dbReference>
<dbReference type="CDD" id="cd06174">
    <property type="entry name" value="MFS"/>
    <property type="match status" value="1"/>
</dbReference>
<feature type="region of interest" description="Disordered" evidence="1">
    <location>
        <begin position="426"/>
        <end position="448"/>
    </location>
</feature>
<gene>
    <name evidence="3" type="ORF">JO379_000799</name>
</gene>
<dbReference type="InterPro" id="IPR036259">
    <property type="entry name" value="MFS_trans_sf"/>
</dbReference>
<feature type="transmembrane region" description="Helical" evidence="2">
    <location>
        <begin position="237"/>
        <end position="254"/>
    </location>
</feature>
<feature type="transmembrane region" description="Helical" evidence="2">
    <location>
        <begin position="177"/>
        <end position="194"/>
    </location>
</feature>
<dbReference type="SUPFAM" id="SSF103473">
    <property type="entry name" value="MFS general substrate transporter"/>
    <property type="match status" value="1"/>
</dbReference>
<name>A0ABS4XYE2_9ACTN</name>
<feature type="transmembrane region" description="Helical" evidence="2">
    <location>
        <begin position="364"/>
        <end position="384"/>
    </location>
</feature>
<evidence type="ECO:0000313" key="4">
    <source>
        <dbReference type="Proteomes" id="UP001519291"/>
    </source>
</evidence>
<protein>
    <submittedName>
        <fullName evidence="3">MFS family permease</fullName>
    </submittedName>
</protein>
<comment type="caution">
    <text evidence="3">The sequence shown here is derived from an EMBL/GenBank/DDBJ whole genome shotgun (WGS) entry which is preliminary data.</text>
</comment>
<keyword evidence="2" id="KW-0812">Transmembrane</keyword>
<keyword evidence="2" id="KW-1133">Transmembrane helix</keyword>
<feature type="transmembrane region" description="Helical" evidence="2">
    <location>
        <begin position="266"/>
        <end position="285"/>
    </location>
</feature>
<feature type="transmembrane region" description="Helical" evidence="2">
    <location>
        <begin position="105"/>
        <end position="129"/>
    </location>
</feature>
<sequence length="448" mass="45237">MKGGPTTPDGTARRATVRLYLLLTGLDFFGDMCLTVTSVLLLGERGLSSSTIIWLIASVWLLEALLEVPTGVFADAIGRRASVVVGFAVRAVGYGMLFFSADPAVAVAGTLIAAVGTPFASGSLDAWAVDRLQREDPSANLDALFARGRMAENAGIVTGTVAGAAAGQLLGLAVPQLLAGAACLAGAVCTTVLLRGRTPVADGAGAGADRAGVRRELAAASLEALRGCRRALGTDRVLTGLLLCAAALCLFRGLPGVQWTVHFDVLTGGSLIALAAARCTGDLLQIPLLEVVARKVRQDPGARARIIVLAAVAAGLFLGGSALASSGWVGVPLYIGFVMAAGLCMPGLKAALNERVPARSRATMLSAGGLFNSLATGLGLYVMGGLGIGLADVTGVWTTAAAGTTLFGAAAAWFCVRSLRTPPVSAAVDSPAVGGASEEAEEDGARVP</sequence>
<feature type="transmembrane region" description="Helical" evidence="2">
    <location>
        <begin position="396"/>
        <end position="416"/>
    </location>
</feature>
<proteinExistence type="predicted"/>
<dbReference type="InterPro" id="IPR053160">
    <property type="entry name" value="MFS_DHA3_Transporter"/>
</dbReference>
<keyword evidence="4" id="KW-1185">Reference proteome</keyword>
<dbReference type="PANTHER" id="PTHR23530">
    <property type="entry name" value="TRANSPORT PROTEIN-RELATED"/>
    <property type="match status" value="1"/>
</dbReference>